<evidence type="ECO:0000313" key="3">
    <source>
        <dbReference type="Proteomes" id="UP000196573"/>
    </source>
</evidence>
<dbReference type="InterPro" id="IPR031571">
    <property type="entry name" value="RcpC_dom"/>
</dbReference>
<dbReference type="EMBL" id="FWPT01000005">
    <property type="protein sequence ID" value="SMA47529.1"/>
    <property type="molecule type" value="Genomic_DNA"/>
</dbReference>
<dbReference type="RefSeq" id="WP_087110259.1">
    <property type="nucleotide sequence ID" value="NZ_CBCSCN010000003.1"/>
</dbReference>
<reference evidence="2 3" key="1">
    <citation type="submission" date="2017-03" db="EMBL/GenBank/DDBJ databases">
        <authorList>
            <person name="Afonso C.L."/>
            <person name="Miller P.J."/>
            <person name="Scott M.A."/>
            <person name="Spackman E."/>
            <person name="Goraichik I."/>
            <person name="Dimitrov K.M."/>
            <person name="Suarez D.L."/>
            <person name="Swayne D.E."/>
        </authorList>
    </citation>
    <scope>NUCLEOTIDE SEQUENCE [LARGE SCALE GENOMIC DNA]</scope>
    <source>
        <strain evidence="2">SB41UT1</strain>
    </source>
</reference>
<evidence type="ECO:0000313" key="2">
    <source>
        <dbReference type="EMBL" id="SMA47529.1"/>
    </source>
</evidence>
<dbReference type="Pfam" id="PF16976">
    <property type="entry name" value="RcpC"/>
    <property type="match status" value="1"/>
</dbReference>
<gene>
    <name evidence="2" type="ORF">EHSB41UT_02450</name>
</gene>
<keyword evidence="3" id="KW-1185">Reference proteome</keyword>
<sequence length="272" mass="29008">MRRGWLLVPAFIISAIALMGLLSDGEPQTCQSEAGADNGSDAVILLVSARELNRGQAFHPEDIIQRKIPGSASSSESGQSLSHPLTASQLTALPADAIWAEQLPAGTPLTRSHLLTPNEPGYAAAAEIRHRIAYLLTIDRQRVTEQNIRPGDRVDITLIGMADKHLAKSPHTGASPRLSATTVVSGVQLLEMKIPDYSLDTSTPATLLLSLAPEEMKKLMLARHAGVLEVTPSSPVATEAMVLKEVFPQHAGVTELRGERSSGSSHQARGDN</sequence>
<accession>A0A1X7AKX9</accession>
<evidence type="ECO:0000259" key="1">
    <source>
        <dbReference type="Pfam" id="PF16976"/>
    </source>
</evidence>
<dbReference type="Proteomes" id="UP000196573">
    <property type="component" value="Unassembled WGS sequence"/>
</dbReference>
<feature type="domain" description="Flp pilus assembly protein RcpC/CpaB" evidence="1">
    <location>
        <begin position="133"/>
        <end position="229"/>
    </location>
</feature>
<proteinExistence type="predicted"/>
<protein>
    <recommendedName>
        <fullName evidence="1">Flp pilus assembly protein RcpC/CpaB domain-containing protein</fullName>
    </recommendedName>
</protein>
<dbReference type="OrthoDB" id="163768at2"/>
<name>A0A1X7AKX9_9GAMM</name>
<dbReference type="AlphaFoldDB" id="A0A1X7AKX9"/>
<organism evidence="2 3">
    <name type="scientific">Parendozoicomonas haliclonae</name>
    <dbReference type="NCBI Taxonomy" id="1960125"/>
    <lineage>
        <taxon>Bacteria</taxon>
        <taxon>Pseudomonadati</taxon>
        <taxon>Pseudomonadota</taxon>
        <taxon>Gammaproteobacteria</taxon>
        <taxon>Oceanospirillales</taxon>
        <taxon>Endozoicomonadaceae</taxon>
        <taxon>Parendozoicomonas</taxon>
    </lineage>
</organism>